<gene>
    <name evidence="13" type="ordered locus">Ferp_1125</name>
</gene>
<evidence type="ECO:0000256" key="11">
    <source>
        <dbReference type="SAM" id="Phobius"/>
    </source>
</evidence>
<evidence type="ECO:0000256" key="9">
    <source>
        <dbReference type="ARBA" id="ARBA00023303"/>
    </source>
</evidence>
<feature type="transmembrane region" description="Helical" evidence="11">
    <location>
        <begin position="164"/>
        <end position="189"/>
    </location>
</feature>
<keyword evidence="9" id="KW-0407">Ion channel</keyword>
<keyword evidence="6 11" id="KW-0472">Membrane</keyword>
<dbReference type="InterPro" id="IPR001807">
    <property type="entry name" value="ClC"/>
</dbReference>
<feature type="transmembrane region" description="Helical" evidence="11">
    <location>
        <begin position="291"/>
        <end position="311"/>
    </location>
</feature>
<dbReference type="GO" id="GO:0034707">
    <property type="term" value="C:chloride channel complex"/>
    <property type="evidence" value="ECO:0007669"/>
    <property type="project" value="UniProtKB-KW"/>
</dbReference>
<dbReference type="PRINTS" id="PR00762">
    <property type="entry name" value="CLCHANNEL"/>
</dbReference>
<evidence type="ECO:0000313" key="14">
    <source>
        <dbReference type="Proteomes" id="UP000002613"/>
    </source>
</evidence>
<dbReference type="GeneID" id="8778637"/>
<dbReference type="STRING" id="589924.Ferp_1125"/>
<dbReference type="CDD" id="cd00400">
    <property type="entry name" value="Voltage_gated_ClC"/>
    <property type="match status" value="1"/>
</dbReference>
<reference evidence="14" key="1">
    <citation type="submission" date="2010-02" db="EMBL/GenBank/DDBJ databases">
        <title>Complete sequence of Ferroglobus placidus DSM 10642.</title>
        <authorList>
            <consortium name="US DOE Joint Genome Institute"/>
            <person name="Lucas S."/>
            <person name="Copeland A."/>
            <person name="Lapidus A."/>
            <person name="Cheng J.-F."/>
            <person name="Bruce D."/>
            <person name="Goodwin L."/>
            <person name="Pitluck S."/>
            <person name="Saunders E."/>
            <person name="Brettin T."/>
            <person name="Detter J.C."/>
            <person name="Han C."/>
            <person name="Tapia R."/>
            <person name="Larimer F."/>
            <person name="Land M."/>
            <person name="Hauser L."/>
            <person name="Kyrpides N."/>
            <person name="Ivanova N."/>
            <person name="Holmes D."/>
            <person name="Lovley D."/>
            <person name="Kyrpides N."/>
            <person name="Anderson I.J."/>
            <person name="Woyke T."/>
        </authorList>
    </citation>
    <scope>NUCLEOTIDE SEQUENCE [LARGE SCALE GENOMIC DNA]</scope>
    <source>
        <strain evidence="14">DSM 10642 / AEDII12DO</strain>
    </source>
</reference>
<keyword evidence="2" id="KW-0813">Transport</keyword>
<dbReference type="SUPFAM" id="SSF54631">
    <property type="entry name" value="CBS-domain pair"/>
    <property type="match status" value="1"/>
</dbReference>
<feature type="transmembrane region" description="Helical" evidence="11">
    <location>
        <begin position="323"/>
        <end position="341"/>
    </location>
</feature>
<proteinExistence type="predicted"/>
<evidence type="ECO:0000256" key="6">
    <source>
        <dbReference type="ARBA" id="ARBA00023136"/>
    </source>
</evidence>
<accession>D3RXS1</accession>
<keyword evidence="5" id="KW-0406">Ion transport</keyword>
<dbReference type="OrthoDB" id="89900at2157"/>
<name>D3RXS1_FERPA</name>
<dbReference type="Proteomes" id="UP000002613">
    <property type="component" value="Chromosome"/>
</dbReference>
<dbReference type="PANTHER" id="PTHR43427:SF6">
    <property type="entry name" value="CHLORIDE CHANNEL PROTEIN CLC-E"/>
    <property type="match status" value="1"/>
</dbReference>
<evidence type="ECO:0000256" key="10">
    <source>
        <dbReference type="PROSITE-ProRule" id="PRU00703"/>
    </source>
</evidence>
<dbReference type="EMBL" id="CP001899">
    <property type="protein sequence ID" value="ADC65284.1"/>
    <property type="molecule type" value="Genomic_DNA"/>
</dbReference>
<keyword evidence="10" id="KW-0129">CBS domain</keyword>
<comment type="subcellular location">
    <subcellularLocation>
        <location evidence="1">Membrane</location>
        <topology evidence="1">Multi-pass membrane protein</topology>
    </subcellularLocation>
</comment>
<evidence type="ECO:0000256" key="3">
    <source>
        <dbReference type="ARBA" id="ARBA00022692"/>
    </source>
</evidence>
<dbReference type="PANTHER" id="PTHR43427">
    <property type="entry name" value="CHLORIDE CHANNEL PROTEIN CLC-E"/>
    <property type="match status" value="1"/>
</dbReference>
<evidence type="ECO:0000256" key="7">
    <source>
        <dbReference type="ARBA" id="ARBA00023173"/>
    </source>
</evidence>
<dbReference type="HOGENOM" id="CLU_015263_5_3_2"/>
<dbReference type="InterPro" id="IPR046342">
    <property type="entry name" value="CBS_dom_sf"/>
</dbReference>
<reference evidence="13 14" key="2">
    <citation type="journal article" date="2011" name="Stand. Genomic Sci.">
        <title>Complete genome sequence of Ferroglobus placidus AEDII12DO.</title>
        <authorList>
            <person name="Anderson I."/>
            <person name="Risso C."/>
            <person name="Holmes D."/>
            <person name="Lucas S."/>
            <person name="Copeland A."/>
            <person name="Lapidus A."/>
            <person name="Cheng J.F."/>
            <person name="Bruce D."/>
            <person name="Goodwin L."/>
            <person name="Pitluck S."/>
            <person name="Saunders E."/>
            <person name="Brettin T."/>
            <person name="Detter J.C."/>
            <person name="Han C."/>
            <person name="Tapia R."/>
            <person name="Larimer F."/>
            <person name="Land M."/>
            <person name="Hauser L."/>
            <person name="Woyke T."/>
            <person name="Lovley D."/>
            <person name="Kyrpides N."/>
            <person name="Ivanova N."/>
        </authorList>
    </citation>
    <scope>NUCLEOTIDE SEQUENCE [LARGE SCALE GENOMIC DNA]</scope>
    <source>
        <strain evidence="14">DSM 10642 / AEDII12DO</strain>
    </source>
</reference>
<evidence type="ECO:0000256" key="4">
    <source>
        <dbReference type="ARBA" id="ARBA00022989"/>
    </source>
</evidence>
<dbReference type="Pfam" id="PF00571">
    <property type="entry name" value="CBS"/>
    <property type="match status" value="2"/>
</dbReference>
<feature type="transmembrane region" description="Helical" evidence="11">
    <location>
        <begin position="12"/>
        <end position="34"/>
    </location>
</feature>
<feature type="transmembrane region" description="Helical" evidence="11">
    <location>
        <begin position="247"/>
        <end position="271"/>
    </location>
</feature>
<dbReference type="AlphaFoldDB" id="D3RXS1"/>
<dbReference type="GO" id="GO:0005254">
    <property type="term" value="F:chloride channel activity"/>
    <property type="evidence" value="ECO:0007669"/>
    <property type="project" value="UniProtKB-KW"/>
</dbReference>
<dbReference type="CDD" id="cd04801">
    <property type="entry name" value="CBS_pair_peptidase_M50"/>
    <property type="match status" value="1"/>
</dbReference>
<dbReference type="Gene3D" id="3.10.580.10">
    <property type="entry name" value="CBS-domain"/>
    <property type="match status" value="1"/>
</dbReference>
<dbReference type="SUPFAM" id="SSF81340">
    <property type="entry name" value="Clc chloride channel"/>
    <property type="match status" value="1"/>
</dbReference>
<evidence type="ECO:0000256" key="8">
    <source>
        <dbReference type="ARBA" id="ARBA00023214"/>
    </source>
</evidence>
<feature type="domain" description="CBS" evidence="12">
    <location>
        <begin position="526"/>
        <end position="581"/>
    </location>
</feature>
<dbReference type="Pfam" id="PF00654">
    <property type="entry name" value="Voltage_CLC"/>
    <property type="match status" value="1"/>
</dbReference>
<evidence type="ECO:0000256" key="2">
    <source>
        <dbReference type="ARBA" id="ARBA00022448"/>
    </source>
</evidence>
<feature type="transmembrane region" description="Helical" evidence="11">
    <location>
        <begin position="201"/>
        <end position="220"/>
    </location>
</feature>
<feature type="transmembrane region" description="Helical" evidence="11">
    <location>
        <begin position="68"/>
        <end position="87"/>
    </location>
</feature>
<keyword evidence="14" id="KW-1185">Reference proteome</keyword>
<feature type="domain" description="CBS" evidence="12">
    <location>
        <begin position="462"/>
        <end position="519"/>
    </location>
</feature>
<evidence type="ECO:0000256" key="1">
    <source>
        <dbReference type="ARBA" id="ARBA00004141"/>
    </source>
</evidence>
<dbReference type="Gene3D" id="1.10.3080.10">
    <property type="entry name" value="Clc chloride channel"/>
    <property type="match status" value="1"/>
</dbReference>
<dbReference type="KEGG" id="fpl:Ferp_1125"/>
<dbReference type="eggNOG" id="arCOG02569">
    <property type="taxonomic scope" value="Archaea"/>
</dbReference>
<sequence>MEIRPPLLLRHLLILSIIVGIFSGLAAFVFFLMLDVSSEFFFEVLDSFNPPAPKGETSLDFFSVKLGIFPLWILPAIGGLLSGVIVYKLAPEAEGHGTDAVIRAFHRLRGKVRWRVPFVKAVASAITIGSGGSAGREGPIAQIGSGVGAILADILKLSDKDRRILLVCGVAGGIGSIFRAPFGGALFGVEVLYKRDAELDAIIPAFVSSITAFTVFEVLMSHVTELKFASTPIFIATDVGLQSPVELFFHSLTGILAAGVAIAYVKCFYSIHNLFRRLKAPNILKPFVGGIITGAIGVFVPQALGMSYGYVQLAIDGKLVMSVALLILFGKILATSFTVGSGGSGGVFAPSIVIGSMLGAVVGDLASNFAITGAKSNFVLVGMSAFISAVAKTPLASIMMVLEMTGSYKLLPALMLASTLSYYLSGDVSIYSEQVNSRVESPAHRREMTVDVLENIKVKEAMTPADKVMTLSPKNTISDVLLAINSTGHLGYPVVENGKLVGIITLEDVLRVPEEKRDSVKVEEVMTKEVITISPEASLEDALRLLEKYKIGRLPVVEDSKLVGLITRSDIIRAHAKAISSIS</sequence>
<organism evidence="13 14">
    <name type="scientific">Ferroglobus placidus (strain DSM 10642 / AEDII12DO)</name>
    <dbReference type="NCBI Taxonomy" id="589924"/>
    <lineage>
        <taxon>Archaea</taxon>
        <taxon>Methanobacteriati</taxon>
        <taxon>Methanobacteriota</taxon>
        <taxon>Archaeoglobi</taxon>
        <taxon>Archaeoglobales</taxon>
        <taxon>Archaeoglobaceae</taxon>
        <taxon>Ferroglobus</taxon>
    </lineage>
</organism>
<dbReference type="InterPro" id="IPR000644">
    <property type="entry name" value="CBS_dom"/>
</dbReference>
<dbReference type="PROSITE" id="PS51371">
    <property type="entry name" value="CBS"/>
    <property type="match status" value="2"/>
</dbReference>
<evidence type="ECO:0000259" key="12">
    <source>
        <dbReference type="PROSITE" id="PS51371"/>
    </source>
</evidence>
<dbReference type="PaxDb" id="589924-Ferp_1125"/>
<keyword evidence="4 11" id="KW-1133">Transmembrane helix</keyword>
<evidence type="ECO:0000256" key="5">
    <source>
        <dbReference type="ARBA" id="ARBA00023065"/>
    </source>
</evidence>
<protein>
    <submittedName>
        <fullName evidence="13">Cl-channel voltage-gated family protein</fullName>
    </submittedName>
</protein>
<feature type="transmembrane region" description="Helical" evidence="11">
    <location>
        <begin position="378"/>
        <end position="402"/>
    </location>
</feature>
<dbReference type="FunFam" id="1.10.3080.10:FF:000018">
    <property type="entry name" value="Chloride transporter, ClC family"/>
    <property type="match status" value="1"/>
</dbReference>
<dbReference type="RefSeq" id="WP_012965627.1">
    <property type="nucleotide sequence ID" value="NC_013849.1"/>
</dbReference>
<dbReference type="SMART" id="SM00116">
    <property type="entry name" value="CBS"/>
    <property type="match status" value="2"/>
</dbReference>
<feature type="transmembrane region" description="Helical" evidence="11">
    <location>
        <begin position="347"/>
        <end position="366"/>
    </location>
</feature>
<dbReference type="InterPro" id="IPR050368">
    <property type="entry name" value="ClC-type_chloride_channel"/>
</dbReference>
<evidence type="ECO:0000313" key="13">
    <source>
        <dbReference type="EMBL" id="ADC65284.1"/>
    </source>
</evidence>
<keyword evidence="8" id="KW-0868">Chloride</keyword>
<keyword evidence="7" id="KW-0869">Chloride channel</keyword>
<dbReference type="InterPro" id="IPR014743">
    <property type="entry name" value="Cl-channel_core"/>
</dbReference>
<keyword evidence="3 11" id="KW-0812">Transmembrane</keyword>